<dbReference type="AlphaFoldDB" id="F4GKN3"/>
<evidence type="ECO:0000313" key="2">
    <source>
        <dbReference type="Proteomes" id="UP000007939"/>
    </source>
</evidence>
<gene>
    <name evidence="1" type="ordered locus">Spico_0207</name>
</gene>
<name>F4GKN3_PARC1</name>
<accession>F4GKN3</accession>
<dbReference type="Proteomes" id="UP000007939">
    <property type="component" value="Chromosome"/>
</dbReference>
<protein>
    <submittedName>
        <fullName evidence="1">Uncharacterized protein</fullName>
    </submittedName>
</protein>
<keyword evidence="2" id="KW-1185">Reference proteome</keyword>
<sequence>MVAEMVAEMIAETALPVVVLPMSGKRTIRKRGIL</sequence>
<proteinExistence type="predicted"/>
<dbReference type="EMBL" id="CP002659">
    <property type="protein sequence ID" value="AEC01442.1"/>
    <property type="molecule type" value="Genomic_DNA"/>
</dbReference>
<reference evidence="1 2" key="2">
    <citation type="journal article" date="2012" name="Stand. Genomic Sci.">
        <title>Complete genome sequence of the termite hindgut bacterium Spirochaeta coccoides type strain (SPN1(T)), reclassification in the genus Sphaerochaeta as Sphaerochaeta coccoides comb. nov. and emendations of the family Spirochaetaceae and the genus Sphaerochaeta.</title>
        <authorList>
            <person name="Abt B."/>
            <person name="Han C."/>
            <person name="Scheuner C."/>
            <person name="Lu M."/>
            <person name="Lapidus A."/>
            <person name="Nolan M."/>
            <person name="Lucas S."/>
            <person name="Hammon N."/>
            <person name="Deshpande S."/>
            <person name="Cheng J.F."/>
            <person name="Tapia R."/>
            <person name="Goodwin L.A."/>
            <person name="Pitluck S."/>
            <person name="Liolios K."/>
            <person name="Pagani I."/>
            <person name="Ivanova N."/>
            <person name="Mavromatis K."/>
            <person name="Mikhailova N."/>
            <person name="Huntemann M."/>
            <person name="Pati A."/>
            <person name="Chen A."/>
            <person name="Palaniappan K."/>
            <person name="Land M."/>
            <person name="Hauser L."/>
            <person name="Brambilla E.M."/>
            <person name="Rohde M."/>
            <person name="Spring S."/>
            <person name="Gronow S."/>
            <person name="Goker M."/>
            <person name="Woyke T."/>
            <person name="Bristow J."/>
            <person name="Eisen J.A."/>
            <person name="Markowitz V."/>
            <person name="Hugenholtz P."/>
            <person name="Kyrpides N.C."/>
            <person name="Klenk H.P."/>
            <person name="Detter J.C."/>
        </authorList>
    </citation>
    <scope>NUCLEOTIDE SEQUENCE [LARGE SCALE GENOMIC DNA]</scope>
    <source>
        <strain evidence="2">ATCC BAA-1237 / DSM 17374 / SPN1</strain>
    </source>
</reference>
<dbReference type="HOGENOM" id="CLU_3376083_0_0_12"/>
<reference evidence="2" key="1">
    <citation type="submission" date="2011-04" db="EMBL/GenBank/DDBJ databases">
        <title>The complete genome of Spirochaeta coccoides DSM 17374.</title>
        <authorList>
            <person name="Lucas S."/>
            <person name="Copeland A."/>
            <person name="Lapidus A."/>
            <person name="Bruce D."/>
            <person name="Goodwin L."/>
            <person name="Pitluck S."/>
            <person name="Peters L."/>
            <person name="Kyrpides N."/>
            <person name="Mavromatis K."/>
            <person name="Pagani I."/>
            <person name="Ivanova N."/>
            <person name="Ovchinnikova G."/>
            <person name="Lu M."/>
            <person name="Detter J.C."/>
            <person name="Tapia R."/>
            <person name="Han C."/>
            <person name="Land M."/>
            <person name="Hauser L."/>
            <person name="Markowitz V."/>
            <person name="Cheng J.-F."/>
            <person name="Hugenholtz P."/>
            <person name="Woyke T."/>
            <person name="Wu D."/>
            <person name="Spring S."/>
            <person name="Schroeder M."/>
            <person name="Brambilla E."/>
            <person name="Klenk H.-P."/>
            <person name="Eisen J.A."/>
        </authorList>
    </citation>
    <scope>NUCLEOTIDE SEQUENCE [LARGE SCALE GENOMIC DNA]</scope>
    <source>
        <strain evidence="2">ATCC BAA-1237 / DSM 17374 / SPN1</strain>
    </source>
</reference>
<dbReference type="KEGG" id="scc:Spico_0207"/>
<evidence type="ECO:0000313" key="1">
    <source>
        <dbReference type="EMBL" id="AEC01442.1"/>
    </source>
</evidence>
<organism evidence="1 2">
    <name type="scientific">Parasphaerochaeta coccoides (strain ATCC BAA-1237 / DSM 17374 / SPN1)</name>
    <name type="common">Sphaerochaeta coccoides</name>
    <dbReference type="NCBI Taxonomy" id="760011"/>
    <lineage>
        <taxon>Bacteria</taxon>
        <taxon>Pseudomonadati</taxon>
        <taxon>Spirochaetota</taxon>
        <taxon>Spirochaetia</taxon>
        <taxon>Spirochaetales</taxon>
        <taxon>Sphaerochaetaceae</taxon>
        <taxon>Parasphaerochaeta</taxon>
    </lineage>
</organism>